<dbReference type="InterPro" id="IPR036188">
    <property type="entry name" value="FAD/NAD-bd_sf"/>
</dbReference>
<name>A0A6C0IGZ2_9ZZZZ</name>
<dbReference type="SUPFAM" id="SSF51905">
    <property type="entry name" value="FAD/NAD(P)-binding domain"/>
    <property type="match status" value="1"/>
</dbReference>
<accession>A0A6C0IGZ2</accession>
<sequence length="377" mass="44587">MWDYLIIGGGVAGLFSAVRLETRFPHARILILEKNTHLGGRTRMETFHSHKVVTGAGVGRYPKDRLLSQLVAHYQKIEPVESNMSYQFSQPVYTLDYVKKLLKKKTHIQQYRHTQNFAQFFQTFFSREEYQKFCSSNGYTDFEKADIVDTLEDYGFEDNVPGHFIFPVDWNRLVRYLRSLLRHTTIRLRTEMQSYTRQCDTDNSFLVHTDPKTYHARNLVFAGSIEQYPFPLVHQQIGFNPFLRMYTYSSHDADPLHRQKGMTYYDVALQKSIYISPRIRTVSYSDNQKAEAVMRMSQDQIQQLAGYKYEDSVQYFWKRGTHYYRPLDQRFHDRDEFIRYAQHPEPNIFLVGECISKNQGWTEGALESVLAIEHLWV</sequence>
<organism evidence="2">
    <name type="scientific">viral metagenome</name>
    <dbReference type="NCBI Taxonomy" id="1070528"/>
    <lineage>
        <taxon>unclassified sequences</taxon>
        <taxon>metagenomes</taxon>
        <taxon>organismal metagenomes</taxon>
    </lineage>
</organism>
<evidence type="ECO:0000313" key="2">
    <source>
        <dbReference type="EMBL" id="QHT90783.1"/>
    </source>
</evidence>
<protein>
    <recommendedName>
        <fullName evidence="1">FAD dependent oxidoreductase domain-containing protein</fullName>
    </recommendedName>
</protein>
<evidence type="ECO:0000259" key="1">
    <source>
        <dbReference type="Pfam" id="PF01266"/>
    </source>
</evidence>
<reference evidence="2" key="1">
    <citation type="journal article" date="2020" name="Nature">
        <title>Giant virus diversity and host interactions through global metagenomics.</title>
        <authorList>
            <person name="Schulz F."/>
            <person name="Roux S."/>
            <person name="Paez-Espino D."/>
            <person name="Jungbluth S."/>
            <person name="Walsh D.A."/>
            <person name="Denef V.J."/>
            <person name="McMahon K.D."/>
            <person name="Konstantinidis K.T."/>
            <person name="Eloe-Fadrosh E.A."/>
            <person name="Kyrpides N.C."/>
            <person name="Woyke T."/>
        </authorList>
    </citation>
    <scope>NUCLEOTIDE SEQUENCE</scope>
    <source>
        <strain evidence="2">GVMAG-M-3300023184-71</strain>
    </source>
</reference>
<dbReference type="EMBL" id="MN740158">
    <property type="protein sequence ID" value="QHT90783.1"/>
    <property type="molecule type" value="Genomic_DNA"/>
</dbReference>
<dbReference type="Pfam" id="PF01266">
    <property type="entry name" value="DAO"/>
    <property type="match status" value="1"/>
</dbReference>
<dbReference type="AlphaFoldDB" id="A0A6C0IGZ2"/>
<dbReference type="Gene3D" id="3.50.50.60">
    <property type="entry name" value="FAD/NAD(P)-binding domain"/>
    <property type="match status" value="1"/>
</dbReference>
<dbReference type="InterPro" id="IPR006076">
    <property type="entry name" value="FAD-dep_OxRdtase"/>
</dbReference>
<feature type="domain" description="FAD dependent oxidoreductase" evidence="1">
    <location>
        <begin position="3"/>
        <end position="352"/>
    </location>
</feature>
<proteinExistence type="predicted"/>